<dbReference type="AlphaFoldDB" id="A0A177A2Y8"/>
<feature type="region of interest" description="Disordered" evidence="10">
    <location>
        <begin position="475"/>
        <end position="499"/>
    </location>
</feature>
<dbReference type="eggNOG" id="KOG1721">
    <property type="taxonomic scope" value="Eukaryota"/>
</dbReference>
<dbReference type="EMBL" id="KV441403">
    <property type="protein sequence ID" value="OAF56528.1"/>
    <property type="molecule type" value="Genomic_DNA"/>
</dbReference>
<feature type="region of interest" description="Disordered" evidence="10">
    <location>
        <begin position="353"/>
        <end position="414"/>
    </location>
</feature>
<evidence type="ECO:0000256" key="4">
    <source>
        <dbReference type="ARBA" id="ARBA00022771"/>
    </source>
</evidence>
<dbReference type="InterPro" id="IPR036236">
    <property type="entry name" value="Znf_C2H2_sf"/>
</dbReference>
<feature type="compositionally biased region" description="Polar residues" evidence="10">
    <location>
        <begin position="255"/>
        <end position="264"/>
    </location>
</feature>
<evidence type="ECO:0000259" key="11">
    <source>
        <dbReference type="PROSITE" id="PS50157"/>
    </source>
</evidence>
<dbReference type="PANTHER" id="PTHR23235">
    <property type="entry name" value="KRUEPPEL-LIKE TRANSCRIPTION FACTOR"/>
    <property type="match status" value="1"/>
</dbReference>
<feature type="compositionally biased region" description="Basic and acidic residues" evidence="10">
    <location>
        <begin position="97"/>
        <end position="116"/>
    </location>
</feature>
<evidence type="ECO:0000256" key="5">
    <source>
        <dbReference type="ARBA" id="ARBA00022833"/>
    </source>
</evidence>
<evidence type="ECO:0000256" key="6">
    <source>
        <dbReference type="ARBA" id="ARBA00023015"/>
    </source>
</evidence>
<dbReference type="FunFam" id="3.30.160.60:FF:000606">
    <property type="entry name" value="C2H2 transcription factor, putative"/>
    <property type="match status" value="1"/>
</dbReference>
<evidence type="ECO:0000256" key="7">
    <source>
        <dbReference type="ARBA" id="ARBA00023163"/>
    </source>
</evidence>
<accession>A0A177A2Y8</accession>
<evidence type="ECO:0000256" key="8">
    <source>
        <dbReference type="ARBA" id="ARBA00023242"/>
    </source>
</evidence>
<dbReference type="GO" id="GO:0000981">
    <property type="term" value="F:DNA-binding transcription factor activity, RNA polymerase II-specific"/>
    <property type="evidence" value="ECO:0007669"/>
    <property type="project" value="TreeGrafter"/>
</dbReference>
<keyword evidence="4 9" id="KW-0863">Zinc-finger</keyword>
<comment type="subcellular location">
    <subcellularLocation>
        <location evidence="1">Nucleus</location>
    </subcellularLocation>
</comment>
<feature type="compositionally biased region" description="Acidic residues" evidence="10">
    <location>
        <begin position="117"/>
        <end position="136"/>
    </location>
</feature>
<reference evidence="12" key="1">
    <citation type="submission" date="2016-03" db="EMBL/GenBank/DDBJ databases">
        <title>Updated assembly of Pseudogymnoascus destructans, the fungus causing white-nose syndrome of bats.</title>
        <authorList>
            <person name="Palmer J.M."/>
            <person name="Drees K.P."/>
            <person name="Foster J.T."/>
            <person name="Lindner D.L."/>
        </authorList>
    </citation>
    <scope>NUCLEOTIDE SEQUENCE [LARGE SCALE GENOMIC DNA]</scope>
    <source>
        <strain evidence="12">20631-21</strain>
    </source>
</reference>
<feature type="compositionally biased region" description="Gly residues" evidence="10">
    <location>
        <begin position="672"/>
        <end position="684"/>
    </location>
</feature>
<feature type="compositionally biased region" description="Polar residues" evidence="10">
    <location>
        <begin position="1"/>
        <end position="11"/>
    </location>
</feature>
<protein>
    <recommendedName>
        <fullName evidence="11">C2H2-type domain-containing protein</fullName>
    </recommendedName>
</protein>
<keyword evidence="8" id="KW-0539">Nucleus</keyword>
<keyword evidence="6" id="KW-0805">Transcription regulation</keyword>
<dbReference type="RefSeq" id="XP_024321822.1">
    <property type="nucleotide sequence ID" value="XM_024470760.1"/>
</dbReference>
<dbReference type="PANTHER" id="PTHR23235:SF127">
    <property type="entry name" value="TRANSCRIPTION FACTOR, PUTATIVE (AFU_ORTHOLOGUE AFUA_3G09820)-RELATED"/>
    <property type="match status" value="1"/>
</dbReference>
<feature type="compositionally biased region" description="Low complexity" evidence="10">
    <location>
        <begin position="554"/>
        <end position="567"/>
    </location>
</feature>
<feature type="region of interest" description="Disordered" evidence="10">
    <location>
        <begin position="427"/>
        <end position="462"/>
    </location>
</feature>
<dbReference type="GO" id="GO:0008270">
    <property type="term" value="F:zinc ion binding"/>
    <property type="evidence" value="ECO:0007669"/>
    <property type="project" value="UniProtKB-KW"/>
</dbReference>
<keyword evidence="7" id="KW-0804">Transcription</keyword>
<keyword evidence="2" id="KW-0479">Metal-binding</keyword>
<feature type="region of interest" description="Disordered" evidence="10">
    <location>
        <begin position="1"/>
        <end position="148"/>
    </location>
</feature>
<dbReference type="PROSITE" id="PS50157">
    <property type="entry name" value="ZINC_FINGER_C2H2_2"/>
    <property type="match status" value="2"/>
</dbReference>
<organism evidence="12">
    <name type="scientific">Pseudogymnoascus destructans</name>
    <dbReference type="NCBI Taxonomy" id="655981"/>
    <lineage>
        <taxon>Eukaryota</taxon>
        <taxon>Fungi</taxon>
        <taxon>Dikarya</taxon>
        <taxon>Ascomycota</taxon>
        <taxon>Pezizomycotina</taxon>
        <taxon>Leotiomycetes</taxon>
        <taxon>Thelebolales</taxon>
        <taxon>Thelebolaceae</taxon>
        <taxon>Pseudogymnoascus</taxon>
    </lineage>
</organism>
<dbReference type="GeneID" id="36290232"/>
<evidence type="ECO:0000256" key="10">
    <source>
        <dbReference type="SAM" id="MobiDB-lite"/>
    </source>
</evidence>
<dbReference type="Gene3D" id="3.30.160.60">
    <property type="entry name" value="Classic Zinc Finger"/>
    <property type="match status" value="2"/>
</dbReference>
<feature type="compositionally biased region" description="Low complexity" evidence="10">
    <location>
        <begin position="443"/>
        <end position="452"/>
    </location>
</feature>
<evidence type="ECO:0000256" key="9">
    <source>
        <dbReference type="PROSITE-ProRule" id="PRU00042"/>
    </source>
</evidence>
<evidence type="ECO:0000256" key="3">
    <source>
        <dbReference type="ARBA" id="ARBA00022737"/>
    </source>
</evidence>
<dbReference type="VEuPathDB" id="FungiDB:GMDG_05315"/>
<dbReference type="GO" id="GO:0005634">
    <property type="term" value="C:nucleus"/>
    <property type="evidence" value="ECO:0007669"/>
    <property type="project" value="UniProtKB-SubCell"/>
</dbReference>
<feature type="compositionally biased region" description="Polar residues" evidence="10">
    <location>
        <begin position="216"/>
        <end position="225"/>
    </location>
</feature>
<dbReference type="InterPro" id="IPR013087">
    <property type="entry name" value="Znf_C2H2_type"/>
</dbReference>
<gene>
    <name evidence="12" type="ORF">VC83_07183</name>
</gene>
<feature type="domain" description="C2H2-type" evidence="11">
    <location>
        <begin position="183"/>
        <end position="210"/>
    </location>
</feature>
<feature type="compositionally biased region" description="Polar residues" evidence="10">
    <location>
        <begin position="238"/>
        <end position="247"/>
    </location>
</feature>
<feature type="region of interest" description="Disordered" evidence="10">
    <location>
        <begin position="545"/>
        <end position="687"/>
    </location>
</feature>
<evidence type="ECO:0000313" key="12">
    <source>
        <dbReference type="EMBL" id="OAF56528.1"/>
    </source>
</evidence>
<evidence type="ECO:0000256" key="1">
    <source>
        <dbReference type="ARBA" id="ARBA00004123"/>
    </source>
</evidence>
<feature type="domain" description="C2H2-type" evidence="11">
    <location>
        <begin position="152"/>
        <end position="182"/>
    </location>
</feature>
<dbReference type="FunFam" id="3.30.160.60:FF:000758">
    <property type="entry name" value="C2H2 transcription factor, putative"/>
    <property type="match status" value="1"/>
</dbReference>
<evidence type="ECO:0000256" key="2">
    <source>
        <dbReference type="ARBA" id="ARBA00022723"/>
    </source>
</evidence>
<feature type="compositionally biased region" description="Low complexity" evidence="10">
    <location>
        <begin position="366"/>
        <end position="380"/>
    </location>
</feature>
<dbReference type="Proteomes" id="UP000077154">
    <property type="component" value="Unassembled WGS sequence"/>
</dbReference>
<dbReference type="SUPFAM" id="SSF57667">
    <property type="entry name" value="beta-beta-alpha zinc fingers"/>
    <property type="match status" value="1"/>
</dbReference>
<feature type="compositionally biased region" description="Polar residues" evidence="10">
    <location>
        <begin position="70"/>
        <end position="84"/>
    </location>
</feature>
<keyword evidence="5" id="KW-0862">Zinc</keyword>
<dbReference type="GO" id="GO:0000978">
    <property type="term" value="F:RNA polymerase II cis-regulatory region sequence-specific DNA binding"/>
    <property type="evidence" value="ECO:0007669"/>
    <property type="project" value="TreeGrafter"/>
</dbReference>
<feature type="compositionally biased region" description="Low complexity" evidence="10">
    <location>
        <begin position="32"/>
        <end position="60"/>
    </location>
</feature>
<dbReference type="GO" id="GO:0051701">
    <property type="term" value="P:biological process involved in interaction with host"/>
    <property type="evidence" value="ECO:0007669"/>
    <property type="project" value="UniProtKB-ARBA"/>
</dbReference>
<feature type="region of interest" description="Disordered" evidence="10">
    <location>
        <begin position="209"/>
        <end position="283"/>
    </location>
</feature>
<proteinExistence type="predicted"/>
<dbReference type="OrthoDB" id="624345at2759"/>
<keyword evidence="3" id="KW-0677">Repeat</keyword>
<sequence length="737" mass="78884">MAAFQSVNAVLTPTRPFFKQEDAQPATTEHNAGPSSAGPSSAGPSSAGPSSAGPSSAGPSTSKLDDAKTPTKTSFAALPSQNDSKAGEPSSAATTSEFKKAAKRESSQYSTKSRDSEDVDMDDSDGDDDGSDEDSIAADGTRLTKKKKSQRFFCTEYPPCNLSFTRSEHLARHIRKHTGERPFQCHCSRRFSRLDNLRQHAQTVHVNEDIPGDSLAASSTRFQRQIRSDRVRPAGNRSRASTSSSQPGKPRGHTRNSLSASSIGSIYAGREDPRRRPAPLIMAGEPRSRVSFDSYASREGHYVSPSGFVNSGFNTPTSSRYSGGYDSSQWSSAMGSPVRGHSRTASMYSERRMAARRLSVPSSENPLGPQGFSPSSFGPPTLAPLSSGSQEPFLPSGSIMASPTSPIGPSWSRRDSLASAADDYRRRTWHHPESQPGFTSRLQSVTSSTSQRPTPPPSVASAISGQITLPGIESFLSRPVTPPRRNLSPMELDTPTRPEYAWSDDRSVAAARQWDSSLPHNFTRLEIAQQTSRPDDASAWATDATRAMQERAAQQSQVSPRPQPRVSFSATTYPAQEPPPRHPNHHISAPPLTARDSKRQGWYAGPLPQRQRPSPEGGSSSSDNGIPGTPRMAGHGDYGPVIVQQPGGGWDERDREGQRAAAEQGRQEQGREGNGPGQGQGQKGGIPAAIGQAYSAYGAVTLPPPVEVVKADDGMLRLEALVAVATGESRNNAAAAY</sequence>
<name>A0A177A2Y8_9PEZI</name>